<dbReference type="GO" id="GO:0005975">
    <property type="term" value="P:carbohydrate metabolic process"/>
    <property type="evidence" value="ECO:0007669"/>
    <property type="project" value="InterPro"/>
</dbReference>
<dbReference type="STRING" id="439481.Aboo_0710"/>
<dbReference type="InterPro" id="IPR033919">
    <property type="entry name" value="TSA/FSA_arc/bac"/>
</dbReference>
<dbReference type="Proteomes" id="UP000001400">
    <property type="component" value="Chromosome"/>
</dbReference>
<evidence type="ECO:0000313" key="3">
    <source>
        <dbReference type="EMBL" id="ADD08521.1"/>
    </source>
</evidence>
<dbReference type="InterPro" id="IPR018225">
    <property type="entry name" value="Transaldolase_AS"/>
</dbReference>
<dbReference type="KEGG" id="abi:Aboo_0710"/>
<dbReference type="CDD" id="cd00956">
    <property type="entry name" value="Transaldolase_FSA"/>
    <property type="match status" value="1"/>
</dbReference>
<dbReference type="PANTHER" id="PTHR10683">
    <property type="entry name" value="TRANSALDOLASE"/>
    <property type="match status" value="1"/>
</dbReference>
<reference evidence="3" key="1">
    <citation type="submission" date="2010-02" db="EMBL/GenBank/DDBJ databases">
        <title>Complete sequence of Aciduliprofundum boonei T469.</title>
        <authorList>
            <consortium name="US DOE Joint Genome Institute"/>
            <person name="Lucas S."/>
            <person name="Copeland A."/>
            <person name="Lapidus A."/>
            <person name="Cheng J.-F."/>
            <person name="Bruce D."/>
            <person name="Goodwin L."/>
            <person name="Pitluck S."/>
            <person name="Saunders E."/>
            <person name="Detter J.C."/>
            <person name="Han C."/>
            <person name="Tapia R."/>
            <person name="Land M."/>
            <person name="Hauser L."/>
            <person name="Kyrpides N."/>
            <person name="Mikhailova N."/>
            <person name="Flores G."/>
            <person name="Reysenbach A.-L."/>
            <person name="Woyke T."/>
        </authorList>
    </citation>
    <scope>NUCLEOTIDE SEQUENCE</scope>
    <source>
        <strain evidence="3">T469</strain>
    </source>
</reference>
<dbReference type="OrthoDB" id="6661at2157"/>
<protein>
    <submittedName>
        <fullName evidence="3">Transaldolase</fullName>
        <ecNumber evidence="3">2.2.1.2</ecNumber>
    </submittedName>
</protein>
<dbReference type="HOGENOM" id="CLU_079764_0_0_2"/>
<dbReference type="GO" id="GO:0016832">
    <property type="term" value="F:aldehyde-lyase activity"/>
    <property type="evidence" value="ECO:0007669"/>
    <property type="project" value="InterPro"/>
</dbReference>
<comment type="subcellular location">
    <subcellularLocation>
        <location evidence="1">Cytoplasm</location>
    </subcellularLocation>
</comment>
<dbReference type="GeneID" id="8827656"/>
<evidence type="ECO:0000313" key="4">
    <source>
        <dbReference type="Proteomes" id="UP000001400"/>
    </source>
</evidence>
<dbReference type="Pfam" id="PF00923">
    <property type="entry name" value="TAL_FSA"/>
    <property type="match status" value="1"/>
</dbReference>
<dbReference type="Gene3D" id="3.20.20.70">
    <property type="entry name" value="Aldolase class I"/>
    <property type="match status" value="1"/>
</dbReference>
<dbReference type="EC" id="2.2.1.2" evidence="3"/>
<evidence type="ECO:0000256" key="1">
    <source>
        <dbReference type="ARBA" id="ARBA00004496"/>
    </source>
</evidence>
<dbReference type="PANTHER" id="PTHR10683:SF40">
    <property type="entry name" value="FRUCTOSE-6-PHOSPHATE ALDOLASE 1-RELATED"/>
    <property type="match status" value="1"/>
</dbReference>
<dbReference type="InterPro" id="IPR013785">
    <property type="entry name" value="Aldolase_TIM"/>
</dbReference>
<dbReference type="InterPro" id="IPR001585">
    <property type="entry name" value="TAL/FSA"/>
</dbReference>
<keyword evidence="3" id="KW-0808">Transferase</keyword>
<proteinExistence type="predicted"/>
<evidence type="ECO:0000256" key="2">
    <source>
        <dbReference type="ARBA" id="ARBA00023270"/>
    </source>
</evidence>
<gene>
    <name evidence="3" type="ordered locus">Aboo_0710</name>
</gene>
<dbReference type="GO" id="GO:0005737">
    <property type="term" value="C:cytoplasm"/>
    <property type="evidence" value="ECO:0007669"/>
    <property type="project" value="UniProtKB-SubCell"/>
</dbReference>
<name>B5I9K8_ACIB4</name>
<dbReference type="AlphaFoldDB" id="B5I9K8"/>
<sequence length="267" mass="29693">MKIFIDTAKISEIKEAISWGIVDGVTTNPSLIRKAVESEARDMQLEDYISEILKVAGPDKPVSLEVMSVKAEDMIREAEILYDKFNGIANNVVIKIPINTYVGYYEGLKTIKALSEEGIPVNCTLIMTPEQALLAAKAGARYVSPFAGRIDDYLRTVKLGLKAGVDFQKGDYYPWDGKGVDDNGIRSGSDLVEKTVMILENYDYDTEVIASSIRNARQVREVAMIGVHIATIPFKVLESMLLHPKTEEGIKRFSEDAEKAGYREIFS</sequence>
<dbReference type="eggNOG" id="arCOG05061">
    <property type="taxonomic scope" value="Archaea"/>
</dbReference>
<dbReference type="PROSITE" id="PS01054">
    <property type="entry name" value="TRANSALDOLASE_1"/>
    <property type="match status" value="1"/>
</dbReference>
<keyword evidence="2" id="KW-0704">Schiff base</keyword>
<dbReference type="SUPFAM" id="SSF51569">
    <property type="entry name" value="Aldolase"/>
    <property type="match status" value="1"/>
</dbReference>
<organism evidence="3 4">
    <name type="scientific">Aciduliprofundum boonei (strain DSM 19572 / T469)</name>
    <dbReference type="NCBI Taxonomy" id="439481"/>
    <lineage>
        <taxon>Archaea</taxon>
        <taxon>Methanobacteriati</taxon>
        <taxon>Thermoplasmatota</taxon>
        <taxon>DHVE2 group</taxon>
        <taxon>Candidatus Aciduliprofundum</taxon>
    </lineage>
</organism>
<accession>B5I9K8</accession>
<dbReference type="GO" id="GO:0004801">
    <property type="term" value="F:transaldolase activity"/>
    <property type="evidence" value="ECO:0007669"/>
    <property type="project" value="UniProtKB-EC"/>
</dbReference>
<dbReference type="RefSeq" id="WP_008082536.1">
    <property type="nucleotide sequence ID" value="NC_013926.1"/>
</dbReference>
<keyword evidence="4" id="KW-1185">Reference proteome</keyword>
<dbReference type="EMBL" id="CP001941">
    <property type="protein sequence ID" value="ADD08521.1"/>
    <property type="molecule type" value="Genomic_DNA"/>
</dbReference>